<dbReference type="EMBL" id="JAMZEK010000006">
    <property type="protein sequence ID" value="MCP1376343.1"/>
    <property type="molecule type" value="Genomic_DNA"/>
</dbReference>
<proteinExistence type="predicted"/>
<keyword evidence="2" id="KW-1185">Reference proteome</keyword>
<comment type="caution">
    <text evidence="1">The sequence shown here is derived from an EMBL/GenBank/DDBJ whole genome shotgun (WGS) entry which is preliminary data.</text>
</comment>
<evidence type="ECO:0000313" key="2">
    <source>
        <dbReference type="Proteomes" id="UP001204615"/>
    </source>
</evidence>
<reference evidence="1 2" key="1">
    <citation type="submission" date="2022-06" db="EMBL/GenBank/DDBJ databases">
        <title>Dyella sp. Sa strain:Sa Genome sequencing.</title>
        <authorList>
            <person name="Park S."/>
        </authorList>
    </citation>
    <scope>NUCLEOTIDE SEQUENCE [LARGE SCALE GENOMIC DNA]</scope>
    <source>
        <strain evidence="1 2">Sa</strain>
    </source>
</reference>
<evidence type="ECO:0000313" key="1">
    <source>
        <dbReference type="EMBL" id="MCP1376343.1"/>
    </source>
</evidence>
<organism evidence="1 2">
    <name type="scientific">Dyella lutea</name>
    <dbReference type="NCBI Taxonomy" id="2950441"/>
    <lineage>
        <taxon>Bacteria</taxon>
        <taxon>Pseudomonadati</taxon>
        <taxon>Pseudomonadota</taxon>
        <taxon>Gammaproteobacteria</taxon>
        <taxon>Lysobacterales</taxon>
        <taxon>Rhodanobacteraceae</taxon>
        <taxon>Dyella</taxon>
    </lineage>
</organism>
<name>A0ABT1FG23_9GAMM</name>
<dbReference type="RefSeq" id="WP_253569151.1">
    <property type="nucleotide sequence ID" value="NZ_JAMZEK010000006.1"/>
</dbReference>
<protein>
    <submittedName>
        <fullName evidence="1">Uncharacterized protein</fullName>
    </submittedName>
</protein>
<gene>
    <name evidence="1" type="ORF">NC595_20025</name>
</gene>
<accession>A0ABT1FG23</accession>
<sequence>MTQTIDPAKLKEAAEHLEWVLKQYPDSEDVQSLLRALKPLLDEAKAGRVLQPVDRRDIPGAYNFADGRYVDFTDPDVDDAYVGFSIEMRGGLTEQEKRINARMDAMRKAKTEEPRS</sequence>
<dbReference type="Proteomes" id="UP001204615">
    <property type="component" value="Unassembled WGS sequence"/>
</dbReference>